<dbReference type="KEGG" id="tsv:DSM104635_01189"/>
<gene>
    <name evidence="2" type="ORF">DSM104635_01189</name>
</gene>
<evidence type="ECO:0000313" key="2">
    <source>
        <dbReference type="EMBL" id="QGZ94371.1"/>
    </source>
</evidence>
<name>A0A6I6MK96_9CAUL</name>
<organism evidence="2 3">
    <name type="scientific">Terricaulis silvestris</name>
    <dbReference type="NCBI Taxonomy" id="2686094"/>
    <lineage>
        <taxon>Bacteria</taxon>
        <taxon>Pseudomonadati</taxon>
        <taxon>Pseudomonadota</taxon>
        <taxon>Alphaproteobacteria</taxon>
        <taxon>Caulobacterales</taxon>
        <taxon>Caulobacteraceae</taxon>
        <taxon>Terricaulis</taxon>
    </lineage>
</organism>
<keyword evidence="1" id="KW-0472">Membrane</keyword>
<feature type="transmembrane region" description="Helical" evidence="1">
    <location>
        <begin position="149"/>
        <end position="169"/>
    </location>
</feature>
<evidence type="ECO:0000256" key="1">
    <source>
        <dbReference type="SAM" id="Phobius"/>
    </source>
</evidence>
<evidence type="ECO:0008006" key="4">
    <source>
        <dbReference type="Google" id="ProtNLM"/>
    </source>
</evidence>
<keyword evidence="1" id="KW-1133">Transmembrane helix</keyword>
<feature type="transmembrane region" description="Helical" evidence="1">
    <location>
        <begin position="39"/>
        <end position="57"/>
    </location>
</feature>
<sequence>MFATALRYGAISGLVVVGVIVAGMLYADGPGGGHASSSMWFGYLVMILALSTIFLAIRDYRNKKLGGVIKFLPAFGLGLLVAAIAGVVYVAAWETFLAVSHYPFMENYTAAMIQNQRDAGVTGAELDAFIAQMEEMKVMYANPLFRLPMTFIEIFPVGLTIALISAAILRNPKVLPARA</sequence>
<feature type="transmembrane region" description="Helical" evidence="1">
    <location>
        <begin position="7"/>
        <end position="27"/>
    </location>
</feature>
<dbReference type="EMBL" id="CP047045">
    <property type="protein sequence ID" value="QGZ94371.1"/>
    <property type="molecule type" value="Genomic_DNA"/>
</dbReference>
<keyword evidence="3" id="KW-1185">Reference proteome</keyword>
<reference evidence="3" key="1">
    <citation type="submission" date="2019-12" db="EMBL/GenBank/DDBJ databases">
        <title>Complete genome of Terracaulis silvestris 0127_4.</title>
        <authorList>
            <person name="Vieira S."/>
            <person name="Riedel T."/>
            <person name="Sproer C."/>
            <person name="Pascual J."/>
            <person name="Boedeker C."/>
            <person name="Overmann J."/>
        </authorList>
    </citation>
    <scope>NUCLEOTIDE SEQUENCE [LARGE SCALE GENOMIC DNA]</scope>
    <source>
        <strain evidence="3">0127_4</strain>
    </source>
</reference>
<dbReference type="Proteomes" id="UP000431269">
    <property type="component" value="Chromosome"/>
</dbReference>
<proteinExistence type="predicted"/>
<protein>
    <recommendedName>
        <fullName evidence="4">DUF4199 domain-containing protein</fullName>
    </recommendedName>
</protein>
<dbReference type="InterPro" id="IPR025250">
    <property type="entry name" value="DUF4199"/>
</dbReference>
<accession>A0A6I6MK96</accession>
<dbReference type="RefSeq" id="WP_158765318.1">
    <property type="nucleotide sequence ID" value="NZ_CP047045.1"/>
</dbReference>
<dbReference type="Pfam" id="PF13858">
    <property type="entry name" value="DUF4199"/>
    <property type="match status" value="1"/>
</dbReference>
<evidence type="ECO:0000313" key="3">
    <source>
        <dbReference type="Proteomes" id="UP000431269"/>
    </source>
</evidence>
<feature type="transmembrane region" description="Helical" evidence="1">
    <location>
        <begin position="69"/>
        <end position="92"/>
    </location>
</feature>
<dbReference type="AlphaFoldDB" id="A0A6I6MK96"/>
<keyword evidence="1" id="KW-0812">Transmembrane</keyword>